<evidence type="ECO:0000313" key="2">
    <source>
        <dbReference type="Proteomes" id="UP000004605"/>
    </source>
</evidence>
<organism evidence="1 2">
    <name type="scientific">Vibrio ichthyoenteri ATCC 700023</name>
    <dbReference type="NCBI Taxonomy" id="870968"/>
    <lineage>
        <taxon>Bacteria</taxon>
        <taxon>Pseudomonadati</taxon>
        <taxon>Pseudomonadota</taxon>
        <taxon>Gammaproteobacteria</taxon>
        <taxon>Vibrionales</taxon>
        <taxon>Vibrionaceae</taxon>
        <taxon>Vibrio</taxon>
    </lineage>
</organism>
<dbReference type="AlphaFoldDB" id="F9S156"/>
<keyword evidence="2" id="KW-1185">Reference proteome</keyword>
<sequence length="62" mass="7248">MQSVANNFNHLNRHECFIECSGGWVFVVMNGLYQPERLIGLSKAMFYKEKGENYVNILAFCW</sequence>
<reference evidence="1 2" key="1">
    <citation type="journal article" date="2012" name="Int. J. Syst. Evol. Microbiol.">
        <title>Vibrio caribbeanicus sp. nov., isolated from the marine sponge Scleritoderma cyanea.</title>
        <authorList>
            <person name="Hoffmann M."/>
            <person name="Monday S.R."/>
            <person name="Allard M.W."/>
            <person name="Strain E.A."/>
            <person name="Whittaker P."/>
            <person name="Naum M."/>
            <person name="McCarthy P.J."/>
            <person name="Lopez J.V."/>
            <person name="Fischer M."/>
            <person name="Brown E.W."/>
        </authorList>
    </citation>
    <scope>NUCLEOTIDE SEQUENCE [LARGE SCALE GENOMIC DNA]</scope>
    <source>
        <strain evidence="1 2">ATCC 700023</strain>
    </source>
</reference>
<name>F9S156_9VIBR</name>
<comment type="caution">
    <text evidence="1">The sequence shown here is derived from an EMBL/GenBank/DDBJ whole genome shotgun (WGS) entry which is preliminary data.</text>
</comment>
<dbReference type="EMBL" id="AFWF01000097">
    <property type="protein sequence ID" value="EGU42393.1"/>
    <property type="molecule type" value="Genomic_DNA"/>
</dbReference>
<proteinExistence type="predicted"/>
<dbReference type="Proteomes" id="UP000004605">
    <property type="component" value="Unassembled WGS sequence"/>
</dbReference>
<accession>F9S156</accession>
<gene>
    <name evidence="1" type="ORF">VII00023_00190</name>
</gene>
<evidence type="ECO:0000313" key="1">
    <source>
        <dbReference type="EMBL" id="EGU42393.1"/>
    </source>
</evidence>
<protein>
    <submittedName>
        <fullName evidence="1">Uncharacterized protein</fullName>
    </submittedName>
</protein>